<name>A0A6C0JJF4_9ZZZZ</name>
<organism evidence="1">
    <name type="scientific">viral metagenome</name>
    <dbReference type="NCBI Taxonomy" id="1070528"/>
    <lineage>
        <taxon>unclassified sequences</taxon>
        <taxon>metagenomes</taxon>
        <taxon>organismal metagenomes</taxon>
    </lineage>
</organism>
<accession>A0A6C0JJF4</accession>
<dbReference type="EMBL" id="MN740389">
    <property type="protein sequence ID" value="QHU03784.1"/>
    <property type="molecule type" value="Genomic_DNA"/>
</dbReference>
<protein>
    <submittedName>
        <fullName evidence="1">Uncharacterized protein</fullName>
    </submittedName>
</protein>
<dbReference type="AlphaFoldDB" id="A0A6C0JJF4"/>
<reference evidence="1" key="1">
    <citation type="journal article" date="2020" name="Nature">
        <title>Giant virus diversity and host interactions through global metagenomics.</title>
        <authorList>
            <person name="Schulz F."/>
            <person name="Roux S."/>
            <person name="Paez-Espino D."/>
            <person name="Jungbluth S."/>
            <person name="Walsh D.A."/>
            <person name="Denef V.J."/>
            <person name="McMahon K.D."/>
            <person name="Konstantinidis K.T."/>
            <person name="Eloe-Fadrosh E.A."/>
            <person name="Kyrpides N.C."/>
            <person name="Woyke T."/>
        </authorList>
    </citation>
    <scope>NUCLEOTIDE SEQUENCE</scope>
    <source>
        <strain evidence="1">GVMAG-M-3300027708-20</strain>
    </source>
</reference>
<sequence>MSKPFIILSIITLIALSLYLATEVYHSYYKNDELFTASGPDTDSKLKYNKDNLDIKYHDDPTMLDEYGTLSQRVYVLDNKGKMQDIPASGSGTSVTYNKPGAFKYDQSKIVPNYEDSVYLSRTANVFKTSKKNSYETASVKGGICNYYKTNLSDLENACRSLDPNVCAATNCCVLLGGSKCISGNQNGPTFMSNYGDPLLINRDFYYYQGKCFGNCYAH</sequence>
<evidence type="ECO:0000313" key="1">
    <source>
        <dbReference type="EMBL" id="QHU03784.1"/>
    </source>
</evidence>
<proteinExistence type="predicted"/>